<dbReference type="Proteomes" id="UP000265520">
    <property type="component" value="Unassembled WGS sequence"/>
</dbReference>
<protein>
    <submittedName>
        <fullName evidence="1">Uncharacterized protein</fullName>
    </submittedName>
</protein>
<dbReference type="EMBL" id="LXQA010144028">
    <property type="protein sequence ID" value="MCI24868.1"/>
    <property type="molecule type" value="Genomic_DNA"/>
</dbReference>
<reference evidence="1 2" key="1">
    <citation type="journal article" date="2018" name="Front. Plant Sci.">
        <title>Red Clover (Trifolium pratense) and Zigzag Clover (T. medium) - A Picture of Genomic Similarities and Differences.</title>
        <authorList>
            <person name="Dluhosova J."/>
            <person name="Istvanek J."/>
            <person name="Nedelnik J."/>
            <person name="Repkova J."/>
        </authorList>
    </citation>
    <scope>NUCLEOTIDE SEQUENCE [LARGE SCALE GENOMIC DNA]</scope>
    <source>
        <strain evidence="2">cv. 10/8</strain>
        <tissue evidence="1">Leaf</tissue>
    </source>
</reference>
<evidence type="ECO:0000313" key="1">
    <source>
        <dbReference type="EMBL" id="MCI24868.1"/>
    </source>
</evidence>
<evidence type="ECO:0000313" key="2">
    <source>
        <dbReference type="Proteomes" id="UP000265520"/>
    </source>
</evidence>
<accession>A0A392QKY7</accession>
<sequence length="48" mass="5528">MEHDEQENGGGMYAGRWRGYPKDWKEVKMKFPQGCLFVHPLGTGSSER</sequence>
<keyword evidence="2" id="KW-1185">Reference proteome</keyword>
<proteinExistence type="predicted"/>
<dbReference type="AlphaFoldDB" id="A0A392QKY7"/>
<organism evidence="1 2">
    <name type="scientific">Trifolium medium</name>
    <dbReference type="NCBI Taxonomy" id="97028"/>
    <lineage>
        <taxon>Eukaryota</taxon>
        <taxon>Viridiplantae</taxon>
        <taxon>Streptophyta</taxon>
        <taxon>Embryophyta</taxon>
        <taxon>Tracheophyta</taxon>
        <taxon>Spermatophyta</taxon>
        <taxon>Magnoliopsida</taxon>
        <taxon>eudicotyledons</taxon>
        <taxon>Gunneridae</taxon>
        <taxon>Pentapetalae</taxon>
        <taxon>rosids</taxon>
        <taxon>fabids</taxon>
        <taxon>Fabales</taxon>
        <taxon>Fabaceae</taxon>
        <taxon>Papilionoideae</taxon>
        <taxon>50 kb inversion clade</taxon>
        <taxon>NPAAA clade</taxon>
        <taxon>Hologalegina</taxon>
        <taxon>IRL clade</taxon>
        <taxon>Trifolieae</taxon>
        <taxon>Trifolium</taxon>
    </lineage>
</organism>
<name>A0A392QKY7_9FABA</name>
<comment type="caution">
    <text evidence="1">The sequence shown here is derived from an EMBL/GenBank/DDBJ whole genome shotgun (WGS) entry which is preliminary data.</text>
</comment>